<dbReference type="EMBL" id="JASPKY010000096">
    <property type="protein sequence ID" value="KAK9737704.1"/>
    <property type="molecule type" value="Genomic_DNA"/>
</dbReference>
<evidence type="ECO:0000313" key="1">
    <source>
        <dbReference type="EMBL" id="KAK9737704.1"/>
    </source>
</evidence>
<name>A0AAW1LTA9_POPJA</name>
<sequence>MLDIAYGVGTSTISDIKKCTGRIKRFVSNCDQIPPNRKSLRQAEYPETEKFSLSGFVNNVPGIFPYPMNLCPQKQSNCINQYMEKNISKQVEVGLQISGKGEYLPLKGVINITVNDHVKHLPLHIADSKVNFIPLLGRDWLDLLNPSWKSPINFHIPIRVKCIQPVSELESKFPYVFATNQKSTIKRYKANLIVKEGSGVIHKPDSLAYALRPTIEEELKIMVENGILIPTRHAEIASPIVRSRQTMAPTFYAQFYYSTISKRYAYTAISAGYKLNILVGIETPL</sequence>
<organism evidence="1 2">
    <name type="scientific">Popillia japonica</name>
    <name type="common">Japanese beetle</name>
    <dbReference type="NCBI Taxonomy" id="7064"/>
    <lineage>
        <taxon>Eukaryota</taxon>
        <taxon>Metazoa</taxon>
        <taxon>Ecdysozoa</taxon>
        <taxon>Arthropoda</taxon>
        <taxon>Hexapoda</taxon>
        <taxon>Insecta</taxon>
        <taxon>Pterygota</taxon>
        <taxon>Neoptera</taxon>
        <taxon>Endopterygota</taxon>
        <taxon>Coleoptera</taxon>
        <taxon>Polyphaga</taxon>
        <taxon>Scarabaeiformia</taxon>
        <taxon>Scarabaeidae</taxon>
        <taxon>Rutelinae</taxon>
        <taxon>Popillia</taxon>
    </lineage>
</organism>
<comment type="caution">
    <text evidence="1">The sequence shown here is derived from an EMBL/GenBank/DDBJ whole genome shotgun (WGS) entry which is preliminary data.</text>
</comment>
<dbReference type="Proteomes" id="UP001458880">
    <property type="component" value="Unassembled WGS sequence"/>
</dbReference>
<proteinExistence type="predicted"/>
<gene>
    <name evidence="1" type="ORF">QE152_g10460</name>
</gene>
<protein>
    <submittedName>
        <fullName evidence="1">Uncharacterized protein</fullName>
    </submittedName>
</protein>
<accession>A0AAW1LTA9</accession>
<dbReference type="AlphaFoldDB" id="A0AAW1LTA9"/>
<reference evidence="1 2" key="1">
    <citation type="journal article" date="2024" name="BMC Genomics">
        <title>De novo assembly and annotation of Popillia japonica's genome with initial clues to its potential as an invasive pest.</title>
        <authorList>
            <person name="Cucini C."/>
            <person name="Boschi S."/>
            <person name="Funari R."/>
            <person name="Cardaioli E."/>
            <person name="Iannotti N."/>
            <person name="Marturano G."/>
            <person name="Paoli F."/>
            <person name="Bruttini M."/>
            <person name="Carapelli A."/>
            <person name="Frati F."/>
            <person name="Nardi F."/>
        </authorList>
    </citation>
    <scope>NUCLEOTIDE SEQUENCE [LARGE SCALE GENOMIC DNA]</scope>
    <source>
        <strain evidence="1">DMR45628</strain>
    </source>
</reference>
<evidence type="ECO:0000313" key="2">
    <source>
        <dbReference type="Proteomes" id="UP001458880"/>
    </source>
</evidence>
<keyword evidence="2" id="KW-1185">Reference proteome</keyword>